<feature type="compositionally biased region" description="Polar residues" evidence="1">
    <location>
        <begin position="605"/>
        <end position="615"/>
    </location>
</feature>
<gene>
    <name evidence="3" type="ORF">AWC04_01230</name>
</gene>
<dbReference type="Proteomes" id="UP000193484">
    <property type="component" value="Unassembled WGS sequence"/>
</dbReference>
<comment type="caution">
    <text evidence="3">The sequence shown here is derived from an EMBL/GenBank/DDBJ whole genome shotgun (WGS) entry which is preliminary data.</text>
</comment>
<dbReference type="AlphaFoldDB" id="A0A1X1RMR2"/>
<sequence length="640" mass="64329">MGISIRSYLTAGVACTAAGAIALTPLSLPPQHNETVLVPYSASSPVRLAALIKPKDIDAVVEQLTSTVTDVIGPYADSLTLAPFTTVAGLLNQVIDVNYTLWSALTAASSGSPELQGLFESVGNGILTALGDLGDPLQDALDVVNDSNVNGQEVLAQALTYSLTAALTAVAGIINDPTSAASYLGALQAPLGIGANFALGVNDGAADLMFPVFGLPVIGIGAGQGLASAALGGADSALGATELLATNENEVLGALVGAIRTATIQPTLAVLASANPVLNAPLVAALVATGVLTGNAMDDNGTPDDPYDDYWIDTGFPVIIGATSSALTGALGAIGADPLSPQSYAAALWSLGNGGLNVVDGGITTMTTMARISLGAAVIPVLGGAMTALPGLNTAIGTAATRILKAIGVEDEIANAPSEFATKMNAAINDVGTTVGEGLDKADDAIKDLDAEALHLTGEARGALTDALGVQPPAPARMYQQSSVPADPVVQEEITPEGDLSALQDVADQDPQAKRESLTVESFTAMLAADSDGATALRRAPRATMRAAGELRRGVNKAGRTTAAAFTQAGKDIVDPAMRGDVEGTIRGVAKAPKTIAGGLRDAGTQLQQSVTSARQEFKKTMRGDSGGGSTSTVESDKAS</sequence>
<organism evidence="3 4">
    <name type="scientific">Mycolicibacterium fallax</name>
    <name type="common">Mycobacterium fallax</name>
    <dbReference type="NCBI Taxonomy" id="1793"/>
    <lineage>
        <taxon>Bacteria</taxon>
        <taxon>Bacillati</taxon>
        <taxon>Actinomycetota</taxon>
        <taxon>Actinomycetes</taxon>
        <taxon>Mycobacteriales</taxon>
        <taxon>Mycobacteriaceae</taxon>
        <taxon>Mycolicibacterium</taxon>
    </lineage>
</organism>
<evidence type="ECO:0000313" key="3">
    <source>
        <dbReference type="EMBL" id="ORV09706.1"/>
    </source>
</evidence>
<reference evidence="3 4" key="1">
    <citation type="submission" date="2016-01" db="EMBL/GenBank/DDBJ databases">
        <title>The new phylogeny of the genus Mycobacterium.</title>
        <authorList>
            <person name="Tarcisio F."/>
            <person name="Conor M."/>
            <person name="Antonella G."/>
            <person name="Elisabetta G."/>
            <person name="Giulia F.S."/>
            <person name="Sara T."/>
            <person name="Anna F."/>
            <person name="Clotilde B."/>
            <person name="Roberto B."/>
            <person name="Veronica D.S."/>
            <person name="Fabio R."/>
            <person name="Monica P."/>
            <person name="Olivier J."/>
            <person name="Enrico T."/>
            <person name="Nicola S."/>
        </authorList>
    </citation>
    <scope>NUCLEOTIDE SEQUENCE [LARGE SCALE GENOMIC DNA]</scope>
    <source>
        <strain evidence="3 4">DSM 44179</strain>
    </source>
</reference>
<keyword evidence="2" id="KW-0732">Signal</keyword>
<feature type="region of interest" description="Disordered" evidence="1">
    <location>
        <begin position="600"/>
        <end position="640"/>
    </location>
</feature>
<name>A0A1X1RMR2_MYCFA</name>
<evidence type="ECO:0000313" key="4">
    <source>
        <dbReference type="Proteomes" id="UP000193484"/>
    </source>
</evidence>
<dbReference type="EMBL" id="LQOJ01000006">
    <property type="protein sequence ID" value="ORV09706.1"/>
    <property type="molecule type" value="Genomic_DNA"/>
</dbReference>
<feature type="chain" id="PRO_5043354899" evidence="2">
    <location>
        <begin position="23"/>
        <end position="640"/>
    </location>
</feature>
<proteinExistence type="predicted"/>
<accession>A0A1X1RMR2</accession>
<evidence type="ECO:0000256" key="2">
    <source>
        <dbReference type="SAM" id="SignalP"/>
    </source>
</evidence>
<protein>
    <submittedName>
        <fullName evidence="3">Uncharacterized protein</fullName>
    </submittedName>
</protein>
<feature type="signal peptide" evidence="2">
    <location>
        <begin position="1"/>
        <end position="22"/>
    </location>
</feature>
<keyword evidence="4" id="KW-1185">Reference proteome</keyword>
<evidence type="ECO:0000256" key="1">
    <source>
        <dbReference type="SAM" id="MobiDB-lite"/>
    </source>
</evidence>
<dbReference type="STRING" id="1793.AWC04_01230"/>